<proteinExistence type="inferred from homology"/>
<dbReference type="CDD" id="cd10845">
    <property type="entry name" value="DSRM_RNAse_III_family"/>
    <property type="match status" value="1"/>
</dbReference>
<keyword evidence="9" id="KW-0460">Magnesium</keyword>
<dbReference type="PROSITE" id="PS00517">
    <property type="entry name" value="RNASE_3_1"/>
    <property type="match status" value="1"/>
</dbReference>
<dbReference type="STRING" id="1798533.A2609_01510"/>
<comment type="subcellular location">
    <subcellularLocation>
        <location evidence="9">Cytoplasm</location>
    </subcellularLocation>
</comment>
<keyword evidence="8 9" id="KW-0694">RNA-binding</keyword>
<evidence type="ECO:0000313" key="13">
    <source>
        <dbReference type="EMBL" id="OGG93350.1"/>
    </source>
</evidence>
<dbReference type="SUPFAM" id="SSF54768">
    <property type="entry name" value="dsRNA-binding domain-like"/>
    <property type="match status" value="1"/>
</dbReference>
<evidence type="ECO:0000256" key="1">
    <source>
        <dbReference type="ARBA" id="ARBA00000109"/>
    </source>
</evidence>
<evidence type="ECO:0000256" key="9">
    <source>
        <dbReference type="HAMAP-Rule" id="MF_00104"/>
    </source>
</evidence>
<keyword evidence="9" id="KW-0699">rRNA-binding</keyword>
<keyword evidence="6 9" id="KW-0255">Endonuclease</keyword>
<evidence type="ECO:0000259" key="11">
    <source>
        <dbReference type="PROSITE" id="PS50137"/>
    </source>
</evidence>
<comment type="catalytic activity">
    <reaction evidence="1 9">
        <text>Endonucleolytic cleavage to 5'-phosphomonoester.</text>
        <dbReference type="EC" id="3.1.26.3"/>
    </reaction>
</comment>
<accession>A0A1F6G5F4</accession>
<evidence type="ECO:0000256" key="4">
    <source>
        <dbReference type="ARBA" id="ARBA00022664"/>
    </source>
</evidence>
<comment type="subunit">
    <text evidence="9">Homodimer.</text>
</comment>
<feature type="binding site" evidence="9">
    <location>
        <position position="126"/>
    </location>
    <ligand>
        <name>Mg(2+)</name>
        <dbReference type="ChEBI" id="CHEBI:18420"/>
    </ligand>
</feature>
<feature type="region of interest" description="Disordered" evidence="10">
    <location>
        <begin position="167"/>
        <end position="190"/>
    </location>
</feature>
<feature type="region of interest" description="Disordered" evidence="10">
    <location>
        <begin position="210"/>
        <end position="233"/>
    </location>
</feature>
<dbReference type="PANTHER" id="PTHR11207:SF0">
    <property type="entry name" value="RIBONUCLEASE 3"/>
    <property type="match status" value="1"/>
</dbReference>
<sequence length="233" mass="25951">MRVLMPDFLLFSKQLGVLFNNFNLLIEALTHRSYLNEHRDYTGSHNERLEFLGDAVLELAATDFLFKKFPAKPEGDLTSYRAALVNTMSLAESAQALGINDYLLLSKGEAKDTGRARDVILADAFEAIIGAIYLDAGYAGAEAFIAKNLYGKIDEVIAKRSYQDAKSRFQESSQEKRSATPRYETLSEEGPDHARHFTVGVFIDTEEIARGEGQSKQEAEQAAAEAGLKKMQW</sequence>
<keyword evidence="9" id="KW-0479">Metal-binding</keyword>
<evidence type="ECO:0000256" key="8">
    <source>
        <dbReference type="ARBA" id="ARBA00022884"/>
    </source>
</evidence>
<evidence type="ECO:0000256" key="7">
    <source>
        <dbReference type="ARBA" id="ARBA00022801"/>
    </source>
</evidence>
<feature type="compositionally biased region" description="Low complexity" evidence="10">
    <location>
        <begin position="220"/>
        <end position="233"/>
    </location>
</feature>
<dbReference type="NCBIfam" id="TIGR02191">
    <property type="entry name" value="RNaseIII"/>
    <property type="match status" value="1"/>
</dbReference>
<dbReference type="CDD" id="cd00593">
    <property type="entry name" value="RIBOc"/>
    <property type="match status" value="1"/>
</dbReference>
<dbReference type="HAMAP" id="MF_00104">
    <property type="entry name" value="RNase_III"/>
    <property type="match status" value="1"/>
</dbReference>
<dbReference type="GO" id="GO:0005737">
    <property type="term" value="C:cytoplasm"/>
    <property type="evidence" value="ECO:0007669"/>
    <property type="project" value="UniProtKB-SubCell"/>
</dbReference>
<evidence type="ECO:0000256" key="2">
    <source>
        <dbReference type="ARBA" id="ARBA00010183"/>
    </source>
</evidence>
<dbReference type="GO" id="GO:0006397">
    <property type="term" value="P:mRNA processing"/>
    <property type="evidence" value="ECO:0007669"/>
    <property type="project" value="UniProtKB-UniRule"/>
</dbReference>
<dbReference type="GO" id="GO:0010468">
    <property type="term" value="P:regulation of gene expression"/>
    <property type="evidence" value="ECO:0007669"/>
    <property type="project" value="TreeGrafter"/>
</dbReference>
<feature type="compositionally biased region" description="Basic and acidic residues" evidence="10">
    <location>
        <begin position="210"/>
        <end position="219"/>
    </location>
</feature>
<evidence type="ECO:0000259" key="12">
    <source>
        <dbReference type="PROSITE" id="PS50142"/>
    </source>
</evidence>
<dbReference type="Gene3D" id="1.10.1520.10">
    <property type="entry name" value="Ribonuclease III domain"/>
    <property type="match status" value="1"/>
</dbReference>
<dbReference type="InterPro" id="IPR011907">
    <property type="entry name" value="RNase_III"/>
</dbReference>
<feature type="domain" description="DRBM" evidence="11">
    <location>
        <begin position="164"/>
        <end position="233"/>
    </location>
</feature>
<organism evidence="13 14">
    <name type="scientific">Candidatus Kaiserbacteria bacterium RIFOXYD1_FULL_47_14</name>
    <dbReference type="NCBI Taxonomy" id="1798533"/>
    <lineage>
        <taxon>Bacteria</taxon>
        <taxon>Candidatus Kaiseribacteriota</taxon>
    </lineage>
</organism>
<keyword evidence="9" id="KW-0963">Cytoplasm</keyword>
<dbReference type="EMBL" id="MFMU01000009">
    <property type="protein sequence ID" value="OGG93350.1"/>
    <property type="molecule type" value="Genomic_DNA"/>
</dbReference>
<dbReference type="InterPro" id="IPR036389">
    <property type="entry name" value="RNase_III_sf"/>
</dbReference>
<dbReference type="GO" id="GO:0019843">
    <property type="term" value="F:rRNA binding"/>
    <property type="evidence" value="ECO:0007669"/>
    <property type="project" value="UniProtKB-KW"/>
</dbReference>
<dbReference type="InterPro" id="IPR000999">
    <property type="entry name" value="RNase_III_dom"/>
</dbReference>
<name>A0A1F6G5F4_9BACT</name>
<dbReference type="Gene3D" id="3.30.160.20">
    <property type="match status" value="1"/>
</dbReference>
<dbReference type="SUPFAM" id="SSF69065">
    <property type="entry name" value="RNase III domain-like"/>
    <property type="match status" value="1"/>
</dbReference>
<feature type="binding site" evidence="9">
    <location>
        <position position="123"/>
    </location>
    <ligand>
        <name>Mg(2+)</name>
        <dbReference type="ChEBI" id="CHEBI:18420"/>
    </ligand>
</feature>
<dbReference type="GO" id="GO:0004525">
    <property type="term" value="F:ribonuclease III activity"/>
    <property type="evidence" value="ECO:0007669"/>
    <property type="project" value="UniProtKB-UniRule"/>
</dbReference>
<dbReference type="SMART" id="SM00535">
    <property type="entry name" value="RIBOc"/>
    <property type="match status" value="1"/>
</dbReference>
<dbReference type="EC" id="3.1.26.3" evidence="9"/>
<dbReference type="AlphaFoldDB" id="A0A1F6G5F4"/>
<keyword evidence="5 9" id="KW-0540">Nuclease</keyword>
<dbReference type="InterPro" id="IPR014720">
    <property type="entry name" value="dsRBD_dom"/>
</dbReference>
<dbReference type="GO" id="GO:0006364">
    <property type="term" value="P:rRNA processing"/>
    <property type="evidence" value="ECO:0007669"/>
    <property type="project" value="UniProtKB-UniRule"/>
</dbReference>
<dbReference type="GO" id="GO:0046872">
    <property type="term" value="F:metal ion binding"/>
    <property type="evidence" value="ECO:0007669"/>
    <property type="project" value="UniProtKB-KW"/>
</dbReference>
<feature type="active site" evidence="9">
    <location>
        <position position="54"/>
    </location>
</feature>
<reference evidence="13 14" key="1">
    <citation type="journal article" date="2016" name="Nat. Commun.">
        <title>Thousands of microbial genomes shed light on interconnected biogeochemical processes in an aquifer system.</title>
        <authorList>
            <person name="Anantharaman K."/>
            <person name="Brown C.T."/>
            <person name="Hug L.A."/>
            <person name="Sharon I."/>
            <person name="Castelle C.J."/>
            <person name="Probst A.J."/>
            <person name="Thomas B.C."/>
            <person name="Singh A."/>
            <person name="Wilkins M.J."/>
            <person name="Karaoz U."/>
            <person name="Brodie E.L."/>
            <person name="Williams K.H."/>
            <person name="Hubbard S.S."/>
            <person name="Banfield J.F."/>
        </authorList>
    </citation>
    <scope>NUCLEOTIDE SEQUENCE [LARGE SCALE GENOMIC DNA]</scope>
</reference>
<comment type="cofactor">
    <cofactor evidence="9">
        <name>Mg(2+)</name>
        <dbReference type="ChEBI" id="CHEBI:18420"/>
    </cofactor>
</comment>
<dbReference type="PROSITE" id="PS50137">
    <property type="entry name" value="DS_RBD"/>
    <property type="match status" value="1"/>
</dbReference>
<protein>
    <recommendedName>
        <fullName evidence="9">Ribonuclease 3</fullName>
        <ecNumber evidence="9">3.1.26.3</ecNumber>
    </recommendedName>
    <alternativeName>
        <fullName evidence="9">Ribonuclease III</fullName>
        <shortName evidence="9">RNase III</shortName>
    </alternativeName>
</protein>
<keyword evidence="4 9" id="KW-0507">mRNA processing</keyword>
<dbReference type="PROSITE" id="PS50142">
    <property type="entry name" value="RNASE_3_2"/>
    <property type="match status" value="1"/>
</dbReference>
<evidence type="ECO:0000256" key="6">
    <source>
        <dbReference type="ARBA" id="ARBA00022759"/>
    </source>
</evidence>
<feature type="domain" description="RNase III" evidence="12">
    <location>
        <begin position="8"/>
        <end position="137"/>
    </location>
</feature>
<feature type="active site" evidence="9">
    <location>
        <position position="126"/>
    </location>
</feature>
<feature type="compositionally biased region" description="Basic and acidic residues" evidence="10">
    <location>
        <begin position="167"/>
        <end position="178"/>
    </location>
</feature>
<comment type="caution">
    <text evidence="13">The sequence shown here is derived from an EMBL/GenBank/DDBJ whole genome shotgun (WGS) entry which is preliminary data.</text>
</comment>
<dbReference type="GO" id="GO:0003725">
    <property type="term" value="F:double-stranded RNA binding"/>
    <property type="evidence" value="ECO:0007669"/>
    <property type="project" value="TreeGrafter"/>
</dbReference>
<comment type="similarity">
    <text evidence="2">Belongs to the ribonuclease III family.</text>
</comment>
<evidence type="ECO:0000256" key="3">
    <source>
        <dbReference type="ARBA" id="ARBA00022552"/>
    </source>
</evidence>
<keyword evidence="3 9" id="KW-0698">rRNA processing</keyword>
<dbReference type="Proteomes" id="UP000176867">
    <property type="component" value="Unassembled WGS sequence"/>
</dbReference>
<feature type="binding site" evidence="9">
    <location>
        <position position="50"/>
    </location>
    <ligand>
        <name>Mg(2+)</name>
        <dbReference type="ChEBI" id="CHEBI:18420"/>
    </ligand>
</feature>
<dbReference type="FunFam" id="1.10.1520.10:FF:000001">
    <property type="entry name" value="Ribonuclease 3"/>
    <property type="match status" value="1"/>
</dbReference>
<dbReference type="GO" id="GO:0008033">
    <property type="term" value="P:tRNA processing"/>
    <property type="evidence" value="ECO:0007669"/>
    <property type="project" value="UniProtKB-KW"/>
</dbReference>
<dbReference type="PANTHER" id="PTHR11207">
    <property type="entry name" value="RIBONUCLEASE III"/>
    <property type="match status" value="1"/>
</dbReference>
<evidence type="ECO:0000313" key="14">
    <source>
        <dbReference type="Proteomes" id="UP000176867"/>
    </source>
</evidence>
<gene>
    <name evidence="9" type="primary">rnc</name>
    <name evidence="13" type="ORF">A2609_01510</name>
</gene>
<comment type="function">
    <text evidence="9">Digests double-stranded RNA. Involved in the processing of primary rRNA transcript to yield the immediate precursors to the large and small rRNAs (23S and 16S). Processes some mRNAs, and tRNAs when they are encoded in the rRNA operon. Processes pre-crRNA and tracrRNA of type II CRISPR loci if present in the organism.</text>
</comment>
<evidence type="ECO:0000256" key="5">
    <source>
        <dbReference type="ARBA" id="ARBA00022722"/>
    </source>
</evidence>
<evidence type="ECO:0000256" key="10">
    <source>
        <dbReference type="SAM" id="MobiDB-lite"/>
    </source>
</evidence>
<dbReference type="Pfam" id="PF14622">
    <property type="entry name" value="Ribonucleas_3_3"/>
    <property type="match status" value="1"/>
</dbReference>
<keyword evidence="7 9" id="KW-0378">Hydrolase</keyword>
<dbReference type="SMART" id="SM00358">
    <property type="entry name" value="DSRM"/>
    <property type="match status" value="1"/>
</dbReference>
<dbReference type="Pfam" id="PF00035">
    <property type="entry name" value="dsrm"/>
    <property type="match status" value="1"/>
</dbReference>
<keyword evidence="9" id="KW-0819">tRNA processing</keyword>